<keyword evidence="2" id="KW-1185">Reference proteome</keyword>
<organism evidence="1 2">
    <name type="scientific">Dentiscutata heterogama</name>
    <dbReference type="NCBI Taxonomy" id="1316150"/>
    <lineage>
        <taxon>Eukaryota</taxon>
        <taxon>Fungi</taxon>
        <taxon>Fungi incertae sedis</taxon>
        <taxon>Mucoromycota</taxon>
        <taxon>Glomeromycotina</taxon>
        <taxon>Glomeromycetes</taxon>
        <taxon>Diversisporales</taxon>
        <taxon>Gigasporaceae</taxon>
        <taxon>Dentiscutata</taxon>
    </lineage>
</organism>
<comment type="caution">
    <text evidence="1">The sequence shown here is derived from an EMBL/GenBank/DDBJ whole genome shotgun (WGS) entry which is preliminary data.</text>
</comment>
<reference evidence="1" key="1">
    <citation type="submission" date="2021-06" db="EMBL/GenBank/DDBJ databases">
        <authorList>
            <person name="Kallberg Y."/>
            <person name="Tangrot J."/>
            <person name="Rosling A."/>
        </authorList>
    </citation>
    <scope>NUCLEOTIDE SEQUENCE</scope>
    <source>
        <strain evidence="1">IL203A</strain>
    </source>
</reference>
<sequence>LYDNTLEFVPVQALSLPPKSQIKKNITPNTNDVDEITKGMANMSLNMAKMAKNINVVAKTVKKF</sequence>
<gene>
    <name evidence="1" type="ORF">DHETER_LOCUS12226</name>
</gene>
<proteinExistence type="predicted"/>
<protein>
    <submittedName>
        <fullName evidence="1">14429_t:CDS:1</fullName>
    </submittedName>
</protein>
<dbReference type="EMBL" id="CAJVPU010029329">
    <property type="protein sequence ID" value="CAG8710399.1"/>
    <property type="molecule type" value="Genomic_DNA"/>
</dbReference>
<accession>A0ACA9PHV7</accession>
<name>A0ACA9PHV7_9GLOM</name>
<evidence type="ECO:0000313" key="1">
    <source>
        <dbReference type="EMBL" id="CAG8710399.1"/>
    </source>
</evidence>
<evidence type="ECO:0000313" key="2">
    <source>
        <dbReference type="Proteomes" id="UP000789702"/>
    </source>
</evidence>
<feature type="non-terminal residue" evidence="1">
    <location>
        <position position="1"/>
    </location>
</feature>
<dbReference type="Proteomes" id="UP000789702">
    <property type="component" value="Unassembled WGS sequence"/>
</dbReference>